<accession>A0A7D3V8D5</accession>
<evidence type="ECO:0000313" key="2">
    <source>
        <dbReference type="EMBL" id="QKF95486.1"/>
    </source>
</evidence>
<dbReference type="EMBL" id="MN442077">
    <property type="protein sequence ID" value="QKF95486.1"/>
    <property type="molecule type" value="Genomic_DNA"/>
</dbReference>
<dbReference type="GO" id="GO:0003677">
    <property type="term" value="F:DNA binding"/>
    <property type="evidence" value="ECO:0007669"/>
    <property type="project" value="UniProtKB-KW"/>
</dbReference>
<keyword evidence="2" id="KW-0238">DNA-binding</keyword>
<evidence type="ECO:0000256" key="1">
    <source>
        <dbReference type="SAM" id="MobiDB-lite"/>
    </source>
</evidence>
<feature type="region of interest" description="Disordered" evidence="1">
    <location>
        <begin position="547"/>
        <end position="602"/>
    </location>
</feature>
<proteinExistence type="predicted"/>
<reference evidence="2" key="2">
    <citation type="journal article" date="2020" name="J. Fungi">
        <title>Genome Sequence Analysis of Auricularia heimuer Combined with Genetic Linkage Map.</title>
        <authorList>
            <person name="Fang M."/>
            <person name="Wang X."/>
            <person name="Chen Y."/>
            <person name="Wang P."/>
            <person name="Lu L."/>
            <person name="Lu J."/>
            <person name="Yao F."/>
            <person name="Zhang Y."/>
        </authorList>
    </citation>
    <scope>NUCLEOTIDE SEQUENCE</scope>
</reference>
<reference evidence="2" key="1">
    <citation type="submission" date="2019-09" db="EMBL/GenBank/DDBJ databases">
        <authorList>
            <person name="Ming F."/>
        </authorList>
    </citation>
    <scope>NUCLEOTIDE SEQUENCE</scope>
</reference>
<organism evidence="2">
    <name type="scientific">Auricularia heimuer</name>
    <dbReference type="NCBI Taxonomy" id="1579977"/>
    <lineage>
        <taxon>Eukaryota</taxon>
        <taxon>Fungi</taxon>
        <taxon>Dikarya</taxon>
        <taxon>Basidiomycota</taxon>
        <taxon>Agaricomycotina</taxon>
        <taxon>Agaricomycetes</taxon>
        <taxon>Auriculariales</taxon>
        <taxon>Auriculariaceae</taxon>
        <taxon>Auricularia</taxon>
    </lineage>
</organism>
<feature type="region of interest" description="Disordered" evidence="1">
    <location>
        <begin position="237"/>
        <end position="284"/>
    </location>
</feature>
<feature type="compositionally biased region" description="Low complexity" evidence="1">
    <location>
        <begin position="567"/>
        <end position="590"/>
    </location>
</feature>
<keyword evidence="2" id="KW-0371">Homeobox</keyword>
<feature type="compositionally biased region" description="Acidic residues" evidence="1">
    <location>
        <begin position="237"/>
        <end position="257"/>
    </location>
</feature>
<sequence length="666" mass="72559">MSRDLEPAVRAILPDFLAAVRGGDACLSLFCESMNKLHQELLDGASAGTVSPELWDLARSNFSAVAAQGKIFASATSGFAEASQDLSEDNADDPDQQPVALVATLPLFRYFLANICSPYADSHEKERVAQEVRDLGWHDYDKKKFEDWLNRKRIQSGFIAILHRYCHDDRHAMRRLCHTALFGTAEERAKLPDGAVEDIEDMRDFVQSQYDELREEEDSTWMDELATRIHAVTGEDFSGDEESSLDLYSDEEVDCDSSSDSASDWSDTDVDDEDDVPPTALSEPSANLATFPRFPLPLPVAHSLARHQWHLQLVPARPPILLALCPGPPYRARPLSSGATMMMCTPVPRSGFANAIAPSQILVAPPFVVVPATAAFFSYRTKRRRTDDVLTRRRPTKRSHYASLGVASQNDNPCTLHLFALSDICSIDWTTADSVVTNFDVDPYTIDCTPPDFIVAAEEFADLALDEETPAEDILTWSKLQMYTISRMLLPAAARPLPPALAKSMTLSFDTNSLSPHDVTSLGELFALTPEDIAAMYASMNTLAPVETSPSVTAGPVSSPEDPPSPTSSSGCSSPPALSDDSGSSTRSSSVEPASEQESLLMSPARLRADYSQPYGDLFDGKALNSDSFQLKVKQGAMPDVGIAGDELSGAADLLARYLKDSTIAV</sequence>
<feature type="compositionally biased region" description="Acidic residues" evidence="1">
    <location>
        <begin position="266"/>
        <end position="276"/>
    </location>
</feature>
<dbReference type="AlphaFoldDB" id="A0A7D3V8D5"/>
<name>A0A7D3V8D5_9AGAM</name>
<protein>
    <submittedName>
        <fullName evidence="2">Homeodomain mating-type protein HD1-1</fullName>
    </submittedName>
</protein>